<evidence type="ECO:0000313" key="3">
    <source>
        <dbReference type="EMBL" id="MCE2595719.1"/>
    </source>
</evidence>
<dbReference type="PANTHER" id="PTHR38108:SF1">
    <property type="entry name" value="UPF0319 PROTEIN YCCT"/>
    <property type="match status" value="1"/>
</dbReference>
<keyword evidence="4" id="KW-1185">Reference proteome</keyword>
<proteinExistence type="inferred from homology"/>
<dbReference type="EMBL" id="JAIMJA010000012">
    <property type="protein sequence ID" value="MCE2595719.1"/>
    <property type="molecule type" value="Genomic_DNA"/>
</dbReference>
<dbReference type="Pfam" id="PF09829">
    <property type="entry name" value="DUF2057"/>
    <property type="match status" value="1"/>
</dbReference>
<evidence type="ECO:0000313" key="4">
    <source>
        <dbReference type="Proteomes" id="UP001201273"/>
    </source>
</evidence>
<evidence type="ECO:0000256" key="2">
    <source>
        <dbReference type="ARBA" id="ARBA00022729"/>
    </source>
</evidence>
<comment type="similarity">
    <text evidence="1">Belongs to the UPF0319 family.</text>
</comment>
<gene>
    <name evidence="3" type="ORF">K6Y31_12940</name>
</gene>
<dbReference type="InterPro" id="IPR018635">
    <property type="entry name" value="UPF0319"/>
</dbReference>
<keyword evidence="2" id="KW-0732">Signal</keyword>
<comment type="caution">
    <text evidence="3">The sequence shown here is derived from an EMBL/GenBank/DDBJ whole genome shotgun (WGS) entry which is preliminary data.</text>
</comment>
<sequence length="167" mass="19247">MFKLLYHNGEKTQLTFYNKAPLQLTAGRQQLVLQYQQAFDGEADSAFISVPIVLYFFAKPQQQLRIVASKPRNKSEAQSFATTPEFTLVDLSRGSEVGFDTILTPRFGWQNGPNIALLDEIKKGQQQPDQQRILNQLKLLYQNANAEKQTQFLQWLKQEKQLRKDTP</sequence>
<dbReference type="Proteomes" id="UP001201273">
    <property type="component" value="Unassembled WGS sequence"/>
</dbReference>
<protein>
    <submittedName>
        <fullName evidence="3">DUF2057 domain-containing protein</fullName>
    </submittedName>
</protein>
<reference evidence="3 4" key="1">
    <citation type="journal article" date="2022" name="Environ. Microbiol. Rep.">
        <title>Eco-phylogenetic analyses reveal divergent evolution of vitamin B12 metabolism in the marine bacterial family 'Psychromonadaceae'.</title>
        <authorList>
            <person name="Jin X."/>
            <person name="Yang Y."/>
            <person name="Cao H."/>
            <person name="Gao B."/>
            <person name="Zhao Z."/>
        </authorList>
    </citation>
    <scope>NUCLEOTIDE SEQUENCE [LARGE SCALE GENOMIC DNA]</scope>
    <source>
        <strain evidence="3 4">MKS20</strain>
    </source>
</reference>
<evidence type="ECO:0000256" key="1">
    <source>
        <dbReference type="ARBA" id="ARBA00008490"/>
    </source>
</evidence>
<accession>A0ABS8W9M4</accession>
<name>A0ABS8W9M4_9GAMM</name>
<organism evidence="3 4">
    <name type="scientific">Motilimonas cestriensis</name>
    <dbReference type="NCBI Taxonomy" id="2742685"/>
    <lineage>
        <taxon>Bacteria</taxon>
        <taxon>Pseudomonadati</taxon>
        <taxon>Pseudomonadota</taxon>
        <taxon>Gammaproteobacteria</taxon>
        <taxon>Alteromonadales</taxon>
        <taxon>Alteromonadales genera incertae sedis</taxon>
        <taxon>Motilimonas</taxon>
    </lineage>
</organism>
<dbReference type="PANTHER" id="PTHR38108">
    <property type="entry name" value="UPF0319 PROTEIN YCCT"/>
    <property type="match status" value="1"/>
</dbReference>